<feature type="transmembrane region" description="Helical" evidence="1">
    <location>
        <begin position="7"/>
        <end position="29"/>
    </location>
</feature>
<dbReference type="EMBL" id="AQGS01000114">
    <property type="protein sequence ID" value="EPS42466.1"/>
    <property type="molecule type" value="Genomic_DNA"/>
</dbReference>
<evidence type="ECO:0008006" key="4">
    <source>
        <dbReference type="Google" id="ProtNLM"/>
    </source>
</evidence>
<sequence>MTKSKPYPLLGPILAILLSLSLTAIIAALPYVTWQLTEFGTYNSYQRTAYATVSTIISTLFTLFVTTQIRLLWLERVDILLTKDLNSATSLDSTWRTALGISSILEVVRNSDIQITYIFSGLITTAIVASFVPTTFQLSQFVYLDIPDGNPYSCANEYVTSPLYTWNSTSTPTGQFGCFVNGNGCPTRYSLTLIGGINTDTVTEYAYADAGVAIDRTAAGTTLGFYSSSQNRVGMAFQQLLNTYGASLLDVSACVPVLISTPYSCRVGGTLNRFLNEGRNMSEVISDNGLCRVVESYEDRSGEYQAASFCASGEVGQGTVVIGSTGGLTHFIGSALGLEVPHGANDTLVVTCDVNARQAFGYREVKLSFENSFLPGTEARRLYGRHLVGSSYACTPDHQTISDTLFAIAASANWQVLDQNRWNDGLLEALAEKTTVSATWRTDNASEVSRLPPWAFPNSKNALEDVFGLVSAMVVSRINSTTVRVGGPASVLGTRIGSGHPYGLAYCIPPLASAVTILVLLIGNRRNSTPLYHSHSIVDLLSGGSRY</sequence>
<reference evidence="2 3" key="1">
    <citation type="journal article" date="2013" name="PLoS Genet.">
        <title>Genomic mechanisms accounting for the adaptation to parasitism in nematode-trapping fungi.</title>
        <authorList>
            <person name="Meerupati T."/>
            <person name="Andersson K.M."/>
            <person name="Friman E."/>
            <person name="Kumar D."/>
            <person name="Tunlid A."/>
            <person name="Ahren D."/>
        </authorList>
    </citation>
    <scope>NUCLEOTIDE SEQUENCE [LARGE SCALE GENOMIC DNA]</scope>
    <source>
        <strain evidence="2 3">CBS 200.50</strain>
    </source>
</reference>
<organism evidence="2 3">
    <name type="scientific">Dactylellina haptotyla (strain CBS 200.50)</name>
    <name type="common">Nematode-trapping fungus</name>
    <name type="synonym">Monacrosporium haptotylum</name>
    <dbReference type="NCBI Taxonomy" id="1284197"/>
    <lineage>
        <taxon>Eukaryota</taxon>
        <taxon>Fungi</taxon>
        <taxon>Dikarya</taxon>
        <taxon>Ascomycota</taxon>
        <taxon>Pezizomycotina</taxon>
        <taxon>Orbiliomycetes</taxon>
        <taxon>Orbiliales</taxon>
        <taxon>Orbiliaceae</taxon>
        <taxon>Dactylellina</taxon>
    </lineage>
</organism>
<keyword evidence="3" id="KW-1185">Reference proteome</keyword>
<dbReference type="eggNOG" id="ENOG502SP3C">
    <property type="taxonomic scope" value="Eukaryota"/>
</dbReference>
<feature type="transmembrane region" description="Helical" evidence="1">
    <location>
        <begin position="49"/>
        <end position="73"/>
    </location>
</feature>
<proteinExistence type="predicted"/>
<dbReference type="Proteomes" id="UP000015100">
    <property type="component" value="Unassembled WGS sequence"/>
</dbReference>
<dbReference type="OrthoDB" id="5400196at2759"/>
<keyword evidence="1" id="KW-0472">Membrane</keyword>
<keyword evidence="1" id="KW-0812">Transmembrane</keyword>
<gene>
    <name evidence="2" type="ORF">H072_3593</name>
</gene>
<keyword evidence="1" id="KW-1133">Transmembrane helix</keyword>
<dbReference type="HOGENOM" id="CLU_032742_0_0_1"/>
<evidence type="ECO:0000256" key="1">
    <source>
        <dbReference type="SAM" id="Phobius"/>
    </source>
</evidence>
<name>S8AMW9_DACHA</name>
<evidence type="ECO:0000313" key="2">
    <source>
        <dbReference type="EMBL" id="EPS42466.1"/>
    </source>
</evidence>
<accession>S8AMW9</accession>
<feature type="transmembrane region" description="Helical" evidence="1">
    <location>
        <begin position="503"/>
        <end position="523"/>
    </location>
</feature>
<evidence type="ECO:0000313" key="3">
    <source>
        <dbReference type="Proteomes" id="UP000015100"/>
    </source>
</evidence>
<dbReference type="AlphaFoldDB" id="S8AMW9"/>
<protein>
    <recommendedName>
        <fullName evidence="4">Transmembrane protein</fullName>
    </recommendedName>
</protein>
<comment type="caution">
    <text evidence="2">The sequence shown here is derived from an EMBL/GenBank/DDBJ whole genome shotgun (WGS) entry which is preliminary data.</text>
</comment>
<dbReference type="OMA" id="FNESSGM"/>
<reference evidence="3" key="2">
    <citation type="submission" date="2013-04" db="EMBL/GenBank/DDBJ databases">
        <title>Genomic mechanisms accounting for the adaptation to parasitism in nematode-trapping fungi.</title>
        <authorList>
            <person name="Ahren D.G."/>
        </authorList>
    </citation>
    <scope>NUCLEOTIDE SEQUENCE [LARGE SCALE GENOMIC DNA]</scope>
    <source>
        <strain evidence="3">CBS 200.50</strain>
    </source>
</reference>
<feature type="transmembrane region" description="Helical" evidence="1">
    <location>
        <begin position="115"/>
        <end position="136"/>
    </location>
</feature>